<keyword evidence="1" id="KW-0472">Membrane</keyword>
<dbReference type="GO" id="GO:1902600">
    <property type="term" value="P:proton transmembrane transport"/>
    <property type="evidence" value="ECO:0007669"/>
    <property type="project" value="TreeGrafter"/>
</dbReference>
<dbReference type="GO" id="GO:0006813">
    <property type="term" value="P:potassium ion transport"/>
    <property type="evidence" value="ECO:0007669"/>
    <property type="project" value="TreeGrafter"/>
</dbReference>
<feature type="transmembrane region" description="Helical" evidence="1">
    <location>
        <begin position="177"/>
        <end position="206"/>
    </location>
</feature>
<sequence length="311" mass="34710">MSSLKRTWGAMRIVALPLTRAQPPQRIITFYNFRLIAPLPLAAPPPPKDSQPPGWLAQKLPKEGVVNWASYKVDTMWSGWGKSETGSWRLRVFKFGERFLDKLDFEEGALKRIDVKHAPPTSVPQDLAGAEREEAEAAWAKLEVPLVYPPSVSSAPEALSELRELLQQRIPLHKKGFWIYLLVAPLTAPFMIVPVIPNLPFFFCAWRAWSHYQALRGARHVDALLQSNKIVPTPDTTLDAVYADATVDLKEAAAPADTADAVNSEKGSSTSKPALIVTRDSLGHAMRALEMKPDEVKDVLRAYEQAMNRIR</sequence>
<dbReference type="EMBL" id="JARIHO010000002">
    <property type="protein sequence ID" value="KAJ7367167.1"/>
    <property type="molecule type" value="Genomic_DNA"/>
</dbReference>
<dbReference type="InterPro" id="IPR018786">
    <property type="entry name" value="Mit_KHE1"/>
</dbReference>
<accession>A0AAD7ASK5</accession>
<evidence type="ECO:0000313" key="2">
    <source>
        <dbReference type="EMBL" id="KAJ7367167.1"/>
    </source>
</evidence>
<dbReference type="AlphaFoldDB" id="A0AAD7ASK5"/>
<keyword evidence="1" id="KW-1133">Transmembrane helix</keyword>
<proteinExistence type="predicted"/>
<dbReference type="GO" id="GO:0005743">
    <property type="term" value="C:mitochondrial inner membrane"/>
    <property type="evidence" value="ECO:0007669"/>
    <property type="project" value="TreeGrafter"/>
</dbReference>
<dbReference type="Pfam" id="PF10173">
    <property type="entry name" value="Mit_KHE1"/>
    <property type="match status" value="1"/>
</dbReference>
<keyword evidence="1" id="KW-0812">Transmembrane</keyword>
<name>A0AAD7ASK5_9AGAR</name>
<reference evidence="2" key="1">
    <citation type="submission" date="2023-03" db="EMBL/GenBank/DDBJ databases">
        <title>Massive genome expansion in bonnet fungi (Mycena s.s.) driven by repeated elements and novel gene families across ecological guilds.</title>
        <authorList>
            <consortium name="Lawrence Berkeley National Laboratory"/>
            <person name="Harder C.B."/>
            <person name="Miyauchi S."/>
            <person name="Viragh M."/>
            <person name="Kuo A."/>
            <person name="Thoen E."/>
            <person name="Andreopoulos B."/>
            <person name="Lu D."/>
            <person name="Skrede I."/>
            <person name="Drula E."/>
            <person name="Henrissat B."/>
            <person name="Morin E."/>
            <person name="Kohler A."/>
            <person name="Barry K."/>
            <person name="LaButti K."/>
            <person name="Morin E."/>
            <person name="Salamov A."/>
            <person name="Lipzen A."/>
            <person name="Mereny Z."/>
            <person name="Hegedus B."/>
            <person name="Baldrian P."/>
            <person name="Stursova M."/>
            <person name="Weitz H."/>
            <person name="Taylor A."/>
            <person name="Grigoriev I.V."/>
            <person name="Nagy L.G."/>
            <person name="Martin F."/>
            <person name="Kauserud H."/>
        </authorList>
    </citation>
    <scope>NUCLEOTIDE SEQUENCE</scope>
    <source>
        <strain evidence="2">CBHHK002</strain>
    </source>
</reference>
<dbReference type="PANTHER" id="PTHR28062:SF1">
    <property type="entry name" value="TRANSMEMBRANE PROTEIN"/>
    <property type="match status" value="1"/>
</dbReference>
<gene>
    <name evidence="2" type="ORF">DFH08DRAFT_836716</name>
</gene>
<protein>
    <submittedName>
        <fullName evidence="2">Mitochondrial K+-H+ exchange-related-domain-containing protein</fullName>
    </submittedName>
</protein>
<keyword evidence="3" id="KW-1185">Reference proteome</keyword>
<evidence type="ECO:0000256" key="1">
    <source>
        <dbReference type="SAM" id="Phobius"/>
    </source>
</evidence>
<evidence type="ECO:0000313" key="3">
    <source>
        <dbReference type="Proteomes" id="UP001218218"/>
    </source>
</evidence>
<organism evidence="2 3">
    <name type="scientific">Mycena albidolilacea</name>
    <dbReference type="NCBI Taxonomy" id="1033008"/>
    <lineage>
        <taxon>Eukaryota</taxon>
        <taxon>Fungi</taxon>
        <taxon>Dikarya</taxon>
        <taxon>Basidiomycota</taxon>
        <taxon>Agaricomycotina</taxon>
        <taxon>Agaricomycetes</taxon>
        <taxon>Agaricomycetidae</taxon>
        <taxon>Agaricales</taxon>
        <taxon>Marasmiineae</taxon>
        <taxon>Mycenaceae</taxon>
        <taxon>Mycena</taxon>
    </lineage>
</organism>
<dbReference type="Proteomes" id="UP001218218">
    <property type="component" value="Unassembled WGS sequence"/>
</dbReference>
<comment type="caution">
    <text evidence="2">The sequence shown here is derived from an EMBL/GenBank/DDBJ whole genome shotgun (WGS) entry which is preliminary data.</text>
</comment>
<dbReference type="PANTHER" id="PTHR28062">
    <property type="entry name" value="K+-H+ EXCHANGE-LIKE PROTEIN"/>
    <property type="match status" value="1"/>
</dbReference>